<dbReference type="Pfam" id="PF13476">
    <property type="entry name" value="AAA_23"/>
    <property type="match status" value="1"/>
</dbReference>
<dbReference type="EMBL" id="JAAIJR010000113">
    <property type="protein sequence ID" value="NEX22628.1"/>
    <property type="molecule type" value="Genomic_DNA"/>
</dbReference>
<reference evidence="5" key="1">
    <citation type="journal article" date="2020" name="Microbiol. Resour. Announc.">
        <title>Draft Genome Sequences of Thiorhodococcus mannitoliphagus and Thiorhodococcus minor, Purple Sulfur Photosynthetic Bacteria in the Gammaproteobacterial Family Chromatiaceae.</title>
        <authorList>
            <person name="Aviles F.A."/>
            <person name="Meyer T.E."/>
            <person name="Kyndt J.A."/>
        </authorList>
    </citation>
    <scope>NUCLEOTIDE SEQUENCE [LARGE SCALE GENOMIC DNA]</scope>
    <source>
        <strain evidence="5">DSM 18266</strain>
    </source>
</reference>
<dbReference type="GO" id="GO:0016887">
    <property type="term" value="F:ATP hydrolysis activity"/>
    <property type="evidence" value="ECO:0007669"/>
    <property type="project" value="InterPro"/>
</dbReference>
<sequence>MRFRHIHLKNLFSYRDTRIDLEGAVPGRNIALISGRNGYGKTSFINAVKLLFVGPNKDMCSSVQQGSELRPKQYVLGVGEDWMGIFNRVARSAGERDARVAITWDEPIGEVEAVRSWQIERDGYQERLQIDLRGDASRYLEGDEAQRFLNERLPEDYIPFFFFDGEQLQHLSEANRTRSSRHIERLLNISHVETLVDQLAQVSKGWRKEAMPGAARAELARLEKDQAHIEAMLLAADETIEALATERRDLERLVGEEDAYLEGRRVANLAQNEAHLSGERKRLAEQLERDQSWLADTLPLTAPLLVNPHLVRQTTEELKKLLDSEAGAQADALQEVLANLPQDLFDKPPFSQPRLTEGQTRFYKRRLDALLRAFIPAPEDLGGGLLHLDRSEARELRTLLGHFALSEEERRGQGERLKSISRSKRSLAEVEDRLENLSNLPADEQDEYRRRKAENDERRQRIGAISVELRQAEKQRDDQRGALEAKEKEIRAQEKQVTLSAQAERRLRLAQEARDLFIAYKEELKRRKRGAVEDAVNRRFKELMTSHGLIDRIQVDDHFGIHYLDRDGIPIAMGSLSAGMKQLAATALLWALKDVSGKEVPLIVDTPLARIDREHQDNLLRRYYPQVAEQVIVLPTDSELDREKYALIEPHLYREYRLDNPTGVDARLEEVPMYGVLGTVANG</sequence>
<keyword evidence="1" id="KW-0175">Coiled coil</keyword>
<dbReference type="RefSeq" id="WP_164655725.1">
    <property type="nucleotide sequence ID" value="NZ_JAAIJR010000113.1"/>
</dbReference>
<dbReference type="InterPro" id="IPR027417">
    <property type="entry name" value="P-loop_NTPase"/>
</dbReference>
<feature type="region of interest" description="Disordered" evidence="2">
    <location>
        <begin position="436"/>
        <end position="455"/>
    </location>
</feature>
<gene>
    <name evidence="4" type="primary">dndD</name>
    <name evidence="4" type="ORF">G3480_20350</name>
</gene>
<proteinExistence type="predicted"/>
<dbReference type="Proteomes" id="UP000471640">
    <property type="component" value="Unassembled WGS sequence"/>
</dbReference>
<dbReference type="AlphaFoldDB" id="A0A6P1DWR5"/>
<dbReference type="GO" id="GO:0006302">
    <property type="term" value="P:double-strand break repair"/>
    <property type="evidence" value="ECO:0007669"/>
    <property type="project" value="InterPro"/>
</dbReference>
<accession>A0A6P1DWR5</accession>
<feature type="coiled-coil region" evidence="1">
    <location>
        <begin position="469"/>
        <end position="496"/>
    </location>
</feature>
<evidence type="ECO:0000313" key="5">
    <source>
        <dbReference type="Proteomes" id="UP000471640"/>
    </source>
</evidence>
<dbReference type="PANTHER" id="PTHR32182:SF0">
    <property type="entry name" value="DNA REPLICATION AND REPAIR PROTEIN RECF"/>
    <property type="match status" value="1"/>
</dbReference>
<evidence type="ECO:0000313" key="4">
    <source>
        <dbReference type="EMBL" id="NEX22628.1"/>
    </source>
</evidence>
<dbReference type="GO" id="GO:0000731">
    <property type="term" value="P:DNA synthesis involved in DNA repair"/>
    <property type="evidence" value="ECO:0007669"/>
    <property type="project" value="TreeGrafter"/>
</dbReference>
<name>A0A6P1DWR5_9GAMM</name>
<protein>
    <submittedName>
        <fullName evidence="4">DNA sulfur modification protein DndD</fullName>
    </submittedName>
</protein>
<dbReference type="PANTHER" id="PTHR32182">
    <property type="entry name" value="DNA REPLICATION AND REPAIR PROTEIN RECF"/>
    <property type="match status" value="1"/>
</dbReference>
<reference evidence="4 5" key="2">
    <citation type="submission" date="2020-02" db="EMBL/GenBank/DDBJ databases">
        <title>Genome sequences of Thiorhodococcus mannitoliphagus and Thiorhodococcus minor, purple sulfur photosynthetic bacteria in the gammaproteobacterial family, Chromatiaceae.</title>
        <authorList>
            <person name="Aviles F.A."/>
            <person name="Meyer T.E."/>
            <person name="Kyndt J.A."/>
        </authorList>
    </citation>
    <scope>NUCLEOTIDE SEQUENCE [LARGE SCALE GENOMIC DNA]</scope>
    <source>
        <strain evidence="4 5">DSM 18266</strain>
    </source>
</reference>
<organism evidence="4 5">
    <name type="scientific">Thiorhodococcus mannitoliphagus</name>
    <dbReference type="NCBI Taxonomy" id="329406"/>
    <lineage>
        <taxon>Bacteria</taxon>
        <taxon>Pseudomonadati</taxon>
        <taxon>Pseudomonadota</taxon>
        <taxon>Gammaproteobacteria</taxon>
        <taxon>Chromatiales</taxon>
        <taxon>Chromatiaceae</taxon>
        <taxon>Thiorhodococcus</taxon>
    </lineage>
</organism>
<evidence type="ECO:0000256" key="2">
    <source>
        <dbReference type="SAM" id="MobiDB-lite"/>
    </source>
</evidence>
<dbReference type="NCBIfam" id="TIGR03185">
    <property type="entry name" value="DNA_S_dndD"/>
    <property type="match status" value="1"/>
</dbReference>
<dbReference type="InterPro" id="IPR038729">
    <property type="entry name" value="Rad50/SbcC_AAA"/>
</dbReference>
<evidence type="ECO:0000256" key="1">
    <source>
        <dbReference type="SAM" id="Coils"/>
    </source>
</evidence>
<comment type="caution">
    <text evidence="4">The sequence shown here is derived from an EMBL/GenBank/DDBJ whole genome shotgun (WGS) entry which is preliminary data.</text>
</comment>
<evidence type="ECO:0000259" key="3">
    <source>
        <dbReference type="Pfam" id="PF13476"/>
    </source>
</evidence>
<dbReference type="InterPro" id="IPR017599">
    <property type="entry name" value="DNA_S_DndD"/>
</dbReference>
<feature type="domain" description="Rad50/SbcC-type AAA" evidence="3">
    <location>
        <begin position="6"/>
        <end position="224"/>
    </location>
</feature>
<dbReference type="Gene3D" id="3.40.50.300">
    <property type="entry name" value="P-loop containing nucleotide triphosphate hydrolases"/>
    <property type="match status" value="2"/>
</dbReference>
<dbReference type="SUPFAM" id="SSF52540">
    <property type="entry name" value="P-loop containing nucleoside triphosphate hydrolases"/>
    <property type="match status" value="2"/>
</dbReference>
<keyword evidence="5" id="KW-1185">Reference proteome</keyword>